<name>S0EVY3_CHTCT</name>
<evidence type="ECO:0000256" key="2">
    <source>
        <dbReference type="ARBA" id="ARBA00022741"/>
    </source>
</evidence>
<evidence type="ECO:0000313" key="10">
    <source>
        <dbReference type="Proteomes" id="UP000014227"/>
    </source>
</evidence>
<dbReference type="OrthoDB" id="250531at2"/>
<proteinExistence type="predicted"/>
<dbReference type="InterPro" id="IPR013750">
    <property type="entry name" value="GHMP_kinase_C_dom"/>
</dbReference>
<evidence type="ECO:0000256" key="4">
    <source>
        <dbReference type="ARBA" id="ARBA00022840"/>
    </source>
</evidence>
<dbReference type="Gene3D" id="3.30.70.890">
    <property type="entry name" value="GHMP kinase, C-terminal domain"/>
    <property type="match status" value="1"/>
</dbReference>
<evidence type="ECO:0000259" key="7">
    <source>
        <dbReference type="Pfam" id="PF08544"/>
    </source>
</evidence>
<dbReference type="InterPro" id="IPR006204">
    <property type="entry name" value="GHMP_kinase_N_dom"/>
</dbReference>
<dbReference type="AlphaFoldDB" id="S0EVY3"/>
<evidence type="ECO:0000256" key="1">
    <source>
        <dbReference type="ARBA" id="ARBA00022679"/>
    </source>
</evidence>
<dbReference type="GO" id="GO:0006012">
    <property type="term" value="P:galactose metabolic process"/>
    <property type="evidence" value="ECO:0007669"/>
    <property type="project" value="UniProtKB-KW"/>
</dbReference>
<keyword evidence="5" id="KW-0299">Galactose metabolism</keyword>
<dbReference type="GO" id="GO:0004335">
    <property type="term" value="F:galactokinase activity"/>
    <property type="evidence" value="ECO:0007669"/>
    <property type="project" value="TreeGrafter"/>
</dbReference>
<evidence type="ECO:0000256" key="3">
    <source>
        <dbReference type="ARBA" id="ARBA00022777"/>
    </source>
</evidence>
<dbReference type="Proteomes" id="UP000014227">
    <property type="component" value="Chromosome I"/>
</dbReference>
<dbReference type="SUPFAM" id="SSF55060">
    <property type="entry name" value="GHMP Kinase, C-terminal domain"/>
    <property type="match status" value="1"/>
</dbReference>
<feature type="domain" description="GHMP kinase N-terminal" evidence="6">
    <location>
        <begin position="158"/>
        <end position="236"/>
    </location>
</feature>
<dbReference type="PIRSF" id="PIRSF000530">
    <property type="entry name" value="Galactokinase"/>
    <property type="match status" value="1"/>
</dbReference>
<dbReference type="InterPro" id="IPR006206">
    <property type="entry name" value="Mevalonate/galactokinase"/>
</dbReference>
<dbReference type="EMBL" id="HF951689">
    <property type="protein sequence ID" value="CCW34557.1"/>
    <property type="molecule type" value="Genomic_DNA"/>
</dbReference>
<evidence type="ECO:0000256" key="5">
    <source>
        <dbReference type="ARBA" id="ARBA00023144"/>
    </source>
</evidence>
<keyword evidence="4" id="KW-0067">ATP-binding</keyword>
<dbReference type="GO" id="GO:0005829">
    <property type="term" value="C:cytosol"/>
    <property type="evidence" value="ECO:0007669"/>
    <property type="project" value="TreeGrafter"/>
</dbReference>
<evidence type="ECO:0000259" key="6">
    <source>
        <dbReference type="Pfam" id="PF00288"/>
    </source>
</evidence>
<dbReference type="InterPro" id="IPR019539">
    <property type="entry name" value="GalKase_N"/>
</dbReference>
<protein>
    <submittedName>
        <fullName evidence="9">Galactokinase</fullName>
    </submittedName>
</protein>
<sequence length="511" mass="56358">METDRMNIASYSFTPPADAETRWAEFERLVREEEADFFDGVGPIAGARAPGRLDVMGGVGDYSGGTVLEMPIAQAAYAAWQWRSDRLLRIRSLGIEQEGLKPEVTLSLDLLVDEQGRPRPVEEVHAALTHDPETKWAAYIAGCFYIMLAAYSKFTEGVVDERLGLQGANILIQSDVPPGAGVSSSAAIEVATMHALSEATGIHPSDLTLAAWCQRVENLVVGAPCGIMDQVTSALGRENALLVLRCQPHDLLGNQQIPPGWRFVGIDSRVKHSVGGDHYVRARVGAFMGLKIIQLESGGKLLENYLVRMSSEEFARYRDLIPETLTGAEFQRLYGMLPDRVTRVDPEQTYHPRACAEHPILDNERVHAFIAIMHLASLRYEERRKWVERHGKGEEEATPKVETYLMEEAGKLMYATHESYSTRLDLGSPETDLLVELVRERGPERGLYGARVSGGGSGGTVVVLCREGSEVDKALQEVCEEYQRKTGLIPRPIVGSSHGAVMFGARQIMRG</sequence>
<reference evidence="10" key="1">
    <citation type="submission" date="2013-03" db="EMBL/GenBank/DDBJ databases">
        <title>Genome sequence of Chthonomonas calidirosea, the first sequenced genome from the Armatimonadetes phylum (formally candidate division OP10).</title>
        <authorList>
            <person name="Lee K.C.Y."/>
            <person name="Morgan X.C."/>
            <person name="Dunfield P.F."/>
            <person name="Tamas I."/>
            <person name="Houghton K.M."/>
            <person name="Vyssotski M."/>
            <person name="Ryan J.L.J."/>
            <person name="Lagutin K."/>
            <person name="McDonald I.R."/>
            <person name="Stott M.B."/>
        </authorList>
    </citation>
    <scope>NUCLEOTIDE SEQUENCE [LARGE SCALE GENOMIC DNA]</scope>
    <source>
        <strain evidence="10">DSM 23976 / ICMP 18418 / T49</strain>
    </source>
</reference>
<dbReference type="InterPro" id="IPR020568">
    <property type="entry name" value="Ribosomal_Su5_D2-typ_SF"/>
</dbReference>
<dbReference type="RefSeq" id="WP_016482119.1">
    <property type="nucleotide sequence ID" value="NC_021487.1"/>
</dbReference>
<dbReference type="Pfam" id="PF10509">
    <property type="entry name" value="GalKase_gal_bdg"/>
    <property type="match status" value="1"/>
</dbReference>
<dbReference type="eggNOG" id="COG0153">
    <property type="taxonomic scope" value="Bacteria"/>
</dbReference>
<keyword evidence="10" id="KW-1185">Reference proteome</keyword>
<dbReference type="InParanoid" id="S0EVY3"/>
<feature type="domain" description="Galactokinase N-terminal" evidence="8">
    <location>
        <begin position="43"/>
        <end position="80"/>
    </location>
</feature>
<dbReference type="Pfam" id="PF00288">
    <property type="entry name" value="GHMP_kinases_N"/>
    <property type="match status" value="1"/>
</dbReference>
<dbReference type="SUPFAM" id="SSF54211">
    <property type="entry name" value="Ribosomal protein S5 domain 2-like"/>
    <property type="match status" value="1"/>
</dbReference>
<dbReference type="STRING" id="454171.CP488_00420"/>
<organism evidence="9 10">
    <name type="scientific">Chthonomonas calidirosea (strain DSM 23976 / ICMP 18418 / T49)</name>
    <dbReference type="NCBI Taxonomy" id="1303518"/>
    <lineage>
        <taxon>Bacteria</taxon>
        <taxon>Bacillati</taxon>
        <taxon>Armatimonadota</taxon>
        <taxon>Chthonomonadia</taxon>
        <taxon>Chthonomonadales</taxon>
        <taxon>Chthonomonadaceae</taxon>
        <taxon>Chthonomonas</taxon>
    </lineage>
</organism>
<dbReference type="InterPro" id="IPR014721">
    <property type="entry name" value="Ribsml_uS5_D2-typ_fold_subgr"/>
</dbReference>
<dbReference type="Pfam" id="PF08544">
    <property type="entry name" value="GHMP_kinases_C"/>
    <property type="match status" value="1"/>
</dbReference>
<feature type="domain" description="GHMP kinase C-terminal" evidence="7">
    <location>
        <begin position="406"/>
        <end position="482"/>
    </location>
</feature>
<accession>S0EVY3</accession>
<dbReference type="PANTHER" id="PTHR10457">
    <property type="entry name" value="MEVALONATE KINASE/GALACTOKINASE"/>
    <property type="match status" value="1"/>
</dbReference>
<evidence type="ECO:0000313" key="9">
    <source>
        <dbReference type="EMBL" id="CCW34557.1"/>
    </source>
</evidence>
<dbReference type="InterPro" id="IPR036554">
    <property type="entry name" value="GHMP_kinase_C_sf"/>
</dbReference>
<dbReference type="GO" id="GO:0005524">
    <property type="term" value="F:ATP binding"/>
    <property type="evidence" value="ECO:0007669"/>
    <property type="project" value="UniProtKB-KW"/>
</dbReference>
<dbReference type="PATRIC" id="fig|1303518.3.peg.739"/>
<evidence type="ECO:0000259" key="8">
    <source>
        <dbReference type="Pfam" id="PF10509"/>
    </source>
</evidence>
<dbReference type="PANTHER" id="PTHR10457:SF35">
    <property type="entry name" value="L-ARABINOKINASE"/>
    <property type="match status" value="1"/>
</dbReference>
<dbReference type="Gene3D" id="3.30.230.10">
    <property type="match status" value="1"/>
</dbReference>
<keyword evidence="2" id="KW-0547">Nucleotide-binding</keyword>
<dbReference type="KEGG" id="ccz:CCALI_00732"/>
<keyword evidence="5" id="KW-0119">Carbohydrate metabolism</keyword>
<keyword evidence="1" id="KW-0808">Transferase</keyword>
<dbReference type="HOGENOM" id="CLU_507552_0_0_0"/>
<dbReference type="PRINTS" id="PR00959">
    <property type="entry name" value="MEVGALKINASE"/>
</dbReference>
<gene>
    <name evidence="9" type="ORF">CCALI_00732</name>
</gene>
<keyword evidence="3 9" id="KW-0418">Kinase</keyword>